<dbReference type="EMBL" id="JAKOGI010000166">
    <property type="protein sequence ID" value="KAJ8441456.1"/>
    <property type="molecule type" value="Genomic_DNA"/>
</dbReference>
<dbReference type="AlphaFoldDB" id="A0A9Q1KEL9"/>
<organism evidence="2 3">
    <name type="scientific">Carnegiea gigantea</name>
    <dbReference type="NCBI Taxonomy" id="171969"/>
    <lineage>
        <taxon>Eukaryota</taxon>
        <taxon>Viridiplantae</taxon>
        <taxon>Streptophyta</taxon>
        <taxon>Embryophyta</taxon>
        <taxon>Tracheophyta</taxon>
        <taxon>Spermatophyta</taxon>
        <taxon>Magnoliopsida</taxon>
        <taxon>eudicotyledons</taxon>
        <taxon>Gunneridae</taxon>
        <taxon>Pentapetalae</taxon>
        <taxon>Caryophyllales</taxon>
        <taxon>Cactineae</taxon>
        <taxon>Cactaceae</taxon>
        <taxon>Cactoideae</taxon>
        <taxon>Echinocereeae</taxon>
        <taxon>Carnegiea</taxon>
    </lineage>
</organism>
<reference evidence="2" key="1">
    <citation type="submission" date="2022-04" db="EMBL/GenBank/DDBJ databases">
        <title>Carnegiea gigantea Genome sequencing and assembly v2.</title>
        <authorList>
            <person name="Copetti D."/>
            <person name="Sanderson M.J."/>
            <person name="Burquez A."/>
            <person name="Wojciechowski M.F."/>
        </authorList>
    </citation>
    <scope>NUCLEOTIDE SEQUENCE</scope>
    <source>
        <strain evidence="2">SGP5-SGP5p</strain>
        <tissue evidence="2">Aerial part</tissue>
    </source>
</reference>
<sequence>MDGDGVVVGGSGGGRELLMCYGGELDDGGGGKVTYVGGWTKCMVLKEDIVLEEMRRKVSEIIGNELTMRKLWYSLKYDRGMVMELEGDGDSDVRMFLKENDEHGYLYVGESDGPKRHIQKATRTCDDGIVRGRSGRDRDDMVQQGRNGAGVKKATVSGRGGCSDNHPQTRLRVSGDIIEMSDDDEISVASEDLVKNMDKHKQETMKWKNGVGERIEQKLADTYQKMGCIATVECYSLMLGKYSVKLTNSRKLVVKLGQQTCTCRVYNYVHPIYKTATQQIIYNQLVHLIETYDMGIVDVKTGRVVSGDELDDDYDHCILPPTNGRQPGRPPSKCRES</sequence>
<feature type="region of interest" description="Disordered" evidence="1">
    <location>
        <begin position="128"/>
        <end position="165"/>
    </location>
</feature>
<evidence type="ECO:0000313" key="3">
    <source>
        <dbReference type="Proteomes" id="UP001153076"/>
    </source>
</evidence>
<keyword evidence="3" id="KW-1185">Reference proteome</keyword>
<name>A0A9Q1KEL9_9CARY</name>
<comment type="caution">
    <text evidence="2">The sequence shown here is derived from an EMBL/GenBank/DDBJ whole genome shotgun (WGS) entry which is preliminary data.</text>
</comment>
<accession>A0A9Q1KEL9</accession>
<protein>
    <submittedName>
        <fullName evidence="2">Uncharacterized protein</fullName>
    </submittedName>
</protein>
<dbReference type="Proteomes" id="UP001153076">
    <property type="component" value="Unassembled WGS sequence"/>
</dbReference>
<evidence type="ECO:0000256" key="1">
    <source>
        <dbReference type="SAM" id="MobiDB-lite"/>
    </source>
</evidence>
<gene>
    <name evidence="2" type="ORF">Cgig2_023642</name>
</gene>
<evidence type="ECO:0000313" key="2">
    <source>
        <dbReference type="EMBL" id="KAJ8441456.1"/>
    </source>
</evidence>
<proteinExistence type="predicted"/>
<feature type="compositionally biased region" description="Basic and acidic residues" evidence="1">
    <location>
        <begin position="128"/>
        <end position="141"/>
    </location>
</feature>
<dbReference type="OrthoDB" id="1939383at2759"/>